<feature type="transmembrane region" description="Helical" evidence="1">
    <location>
        <begin position="7"/>
        <end position="26"/>
    </location>
</feature>
<evidence type="ECO:0000313" key="3">
    <source>
        <dbReference type="Proteomes" id="UP000037146"/>
    </source>
</evidence>
<keyword evidence="1" id="KW-1133">Transmembrane helix</keyword>
<keyword evidence="3" id="KW-1185">Reference proteome</keyword>
<protein>
    <submittedName>
        <fullName evidence="2">Uncharacterized protein</fullName>
    </submittedName>
</protein>
<dbReference type="Proteomes" id="UP000037146">
    <property type="component" value="Unassembled WGS sequence"/>
</dbReference>
<dbReference type="AlphaFoldDB" id="A0A0K9GWH5"/>
<organism evidence="2 3">
    <name type="scientific">Peribacillus loiseleuriae</name>
    <dbReference type="NCBI Taxonomy" id="1679170"/>
    <lineage>
        <taxon>Bacteria</taxon>
        <taxon>Bacillati</taxon>
        <taxon>Bacillota</taxon>
        <taxon>Bacilli</taxon>
        <taxon>Bacillales</taxon>
        <taxon>Bacillaceae</taxon>
        <taxon>Peribacillus</taxon>
    </lineage>
</organism>
<proteinExistence type="predicted"/>
<dbReference type="Pfam" id="PF17313">
    <property type="entry name" value="DUF5359"/>
    <property type="match status" value="1"/>
</dbReference>
<sequence length="61" mass="7450">MEMVERFIIKLIWIQLIFLLAFQLFLNREDTFVQFKKLARYEGVNSNNYTKVIETFDDLKD</sequence>
<gene>
    <name evidence="2" type="ORF">AC625_14810</name>
</gene>
<keyword evidence="1" id="KW-0812">Transmembrane</keyword>
<dbReference type="STRING" id="1679170.AC625_14810"/>
<keyword evidence="1" id="KW-0472">Membrane</keyword>
<evidence type="ECO:0000313" key="2">
    <source>
        <dbReference type="EMBL" id="KMY50622.1"/>
    </source>
</evidence>
<comment type="caution">
    <text evidence="2">The sequence shown here is derived from an EMBL/GenBank/DDBJ whole genome shotgun (WGS) entry which is preliminary data.</text>
</comment>
<reference evidence="3" key="1">
    <citation type="submission" date="2015-07" db="EMBL/GenBank/DDBJ databases">
        <title>Genome sequencing project for genomic taxonomy and phylogenomics of Bacillus-like bacteria.</title>
        <authorList>
            <person name="Liu B."/>
            <person name="Wang J."/>
            <person name="Zhu Y."/>
            <person name="Liu G."/>
            <person name="Chen Q."/>
            <person name="Chen Z."/>
            <person name="Lan J."/>
            <person name="Che J."/>
            <person name="Ge C."/>
            <person name="Shi H."/>
            <person name="Pan Z."/>
            <person name="Liu X."/>
        </authorList>
    </citation>
    <scope>NUCLEOTIDE SEQUENCE [LARGE SCALE GENOMIC DNA]</scope>
    <source>
        <strain evidence="3">FJAT-27997</strain>
    </source>
</reference>
<dbReference type="InterPro" id="IPR035281">
    <property type="entry name" value="DUF5359"/>
</dbReference>
<dbReference type="PATRIC" id="fig|1679170.3.peg.3378"/>
<evidence type="ECO:0000256" key="1">
    <source>
        <dbReference type="SAM" id="Phobius"/>
    </source>
</evidence>
<accession>A0A0K9GWH5</accession>
<dbReference type="EMBL" id="LFZW01000001">
    <property type="protein sequence ID" value="KMY50622.1"/>
    <property type="molecule type" value="Genomic_DNA"/>
</dbReference>
<name>A0A0K9GWH5_9BACI</name>
<dbReference type="OrthoDB" id="2697487at2"/>